<dbReference type="InterPro" id="IPR036663">
    <property type="entry name" value="Fumarylacetoacetase_C_sf"/>
</dbReference>
<evidence type="ECO:0000256" key="2">
    <source>
        <dbReference type="ARBA" id="ARBA00022723"/>
    </source>
</evidence>
<dbReference type="SUPFAM" id="SSF56529">
    <property type="entry name" value="FAH"/>
    <property type="match status" value="1"/>
</dbReference>
<dbReference type="GO" id="GO:0016787">
    <property type="term" value="F:hydrolase activity"/>
    <property type="evidence" value="ECO:0007669"/>
    <property type="project" value="UniProtKB-KW"/>
</dbReference>
<evidence type="ECO:0000256" key="1">
    <source>
        <dbReference type="ARBA" id="ARBA00010211"/>
    </source>
</evidence>
<evidence type="ECO:0000259" key="3">
    <source>
        <dbReference type="Pfam" id="PF01557"/>
    </source>
</evidence>
<dbReference type="PANTHER" id="PTHR42796:SF4">
    <property type="entry name" value="FUMARYLACETOACETATE HYDROLASE DOMAIN-CONTAINING PROTEIN 2A"/>
    <property type="match status" value="1"/>
</dbReference>
<comment type="similarity">
    <text evidence="1">Belongs to the FAH family.</text>
</comment>
<dbReference type="Pfam" id="PF01557">
    <property type="entry name" value="FAA_hydrolase"/>
    <property type="match status" value="1"/>
</dbReference>
<dbReference type="Gene3D" id="3.90.850.10">
    <property type="entry name" value="Fumarylacetoacetase-like, C-terminal domain"/>
    <property type="match status" value="1"/>
</dbReference>
<dbReference type="InterPro" id="IPR051121">
    <property type="entry name" value="FAH"/>
</dbReference>
<dbReference type="EMBL" id="BAAAOG010000006">
    <property type="protein sequence ID" value="GAA1963969.1"/>
    <property type="molecule type" value="Genomic_DNA"/>
</dbReference>
<evidence type="ECO:0000313" key="5">
    <source>
        <dbReference type="Proteomes" id="UP001499933"/>
    </source>
</evidence>
<comment type="caution">
    <text evidence="4">The sequence shown here is derived from an EMBL/GenBank/DDBJ whole genome shotgun (WGS) entry which is preliminary data.</text>
</comment>
<accession>A0ABN2R5G6</accession>
<organism evidence="4 5">
    <name type="scientific">Microbacterium deminutum</name>
    <dbReference type="NCBI Taxonomy" id="344164"/>
    <lineage>
        <taxon>Bacteria</taxon>
        <taxon>Bacillati</taxon>
        <taxon>Actinomycetota</taxon>
        <taxon>Actinomycetes</taxon>
        <taxon>Micrococcales</taxon>
        <taxon>Microbacteriaceae</taxon>
        <taxon>Microbacterium</taxon>
    </lineage>
</organism>
<sequence>MRFGRIGALGAELPVVAHDGRVYDLRGITPDIDGAFLAADPVGTVTARLADLPEVPDADTLRIGAPIARPGAVYCIGMNYAAHAREGGQEPPERIVVFLKPSNTVVGPYDDFVLPIGAHKADWEAELAVVIGTRAWRVADAEAGLTHVAGYTVANDLSERAWQMELSGGQWSKGKGGPGFCPLGPWLVTADSVDADDLRVRSFVNDEPRQDSRTSDMIFDVGRIVADLSQFTVLDPGDVILTGTPEGVAFSGRFPYLSAGDIVEIEIEHLGRQRQFVAAEVAA</sequence>
<keyword evidence="5" id="KW-1185">Reference proteome</keyword>
<keyword evidence="2" id="KW-0479">Metal-binding</keyword>
<keyword evidence="4" id="KW-0378">Hydrolase</keyword>
<evidence type="ECO:0000313" key="4">
    <source>
        <dbReference type="EMBL" id="GAA1963969.1"/>
    </source>
</evidence>
<dbReference type="Proteomes" id="UP001499933">
    <property type="component" value="Unassembled WGS sequence"/>
</dbReference>
<gene>
    <name evidence="4" type="ORF">GCM10009776_28440</name>
</gene>
<dbReference type="InterPro" id="IPR011234">
    <property type="entry name" value="Fumarylacetoacetase-like_C"/>
</dbReference>
<dbReference type="PANTHER" id="PTHR42796">
    <property type="entry name" value="FUMARYLACETOACETATE HYDROLASE DOMAIN-CONTAINING PROTEIN 2A-RELATED"/>
    <property type="match status" value="1"/>
</dbReference>
<dbReference type="RefSeq" id="WP_344095755.1">
    <property type="nucleotide sequence ID" value="NZ_BAAAOG010000006.1"/>
</dbReference>
<feature type="domain" description="Fumarylacetoacetase-like C-terminal" evidence="3">
    <location>
        <begin position="73"/>
        <end position="277"/>
    </location>
</feature>
<name>A0ABN2R5G6_9MICO</name>
<proteinExistence type="inferred from homology"/>
<reference evidence="4 5" key="1">
    <citation type="journal article" date="2019" name="Int. J. Syst. Evol. Microbiol.">
        <title>The Global Catalogue of Microorganisms (GCM) 10K type strain sequencing project: providing services to taxonomists for standard genome sequencing and annotation.</title>
        <authorList>
            <consortium name="The Broad Institute Genomics Platform"/>
            <consortium name="The Broad Institute Genome Sequencing Center for Infectious Disease"/>
            <person name="Wu L."/>
            <person name="Ma J."/>
        </authorList>
    </citation>
    <scope>NUCLEOTIDE SEQUENCE [LARGE SCALE GENOMIC DNA]</scope>
    <source>
        <strain evidence="4 5">JCM 14901</strain>
    </source>
</reference>
<protein>
    <submittedName>
        <fullName evidence="4">Fumarylacetoacetate hydrolase family protein</fullName>
    </submittedName>
</protein>